<protein>
    <submittedName>
        <fullName evidence="7">ETS domain-containing protein</fullName>
    </submittedName>
</protein>
<comment type="similarity">
    <text evidence="1 3">Belongs to the ETS family.</text>
</comment>
<name>A0A0M3J521_ANISI</name>
<dbReference type="Gene3D" id="1.10.10.10">
    <property type="entry name" value="Winged helix-like DNA-binding domain superfamily/Winged helix DNA-binding domain"/>
    <property type="match status" value="1"/>
</dbReference>
<dbReference type="EMBL" id="UYRR01003394">
    <property type="protein sequence ID" value="VDK20056.1"/>
    <property type="molecule type" value="Genomic_DNA"/>
</dbReference>
<evidence type="ECO:0000313" key="7">
    <source>
        <dbReference type="WBParaSite" id="ASIM_0000264801-mRNA-1"/>
    </source>
</evidence>
<reference evidence="5 6" key="2">
    <citation type="submission" date="2018-11" db="EMBL/GenBank/DDBJ databases">
        <authorList>
            <consortium name="Pathogen Informatics"/>
        </authorList>
    </citation>
    <scope>NUCLEOTIDE SEQUENCE [LARGE SCALE GENOMIC DNA]</scope>
</reference>
<dbReference type="GO" id="GO:0043565">
    <property type="term" value="F:sequence-specific DNA binding"/>
    <property type="evidence" value="ECO:0007669"/>
    <property type="project" value="InterPro"/>
</dbReference>
<reference evidence="7" key="1">
    <citation type="submission" date="2017-02" db="UniProtKB">
        <authorList>
            <consortium name="WormBaseParasite"/>
        </authorList>
    </citation>
    <scope>IDENTIFICATION</scope>
</reference>
<dbReference type="PROSITE" id="PS50061">
    <property type="entry name" value="ETS_DOMAIN_3"/>
    <property type="match status" value="1"/>
</dbReference>
<dbReference type="AlphaFoldDB" id="A0A0M3J521"/>
<comment type="subcellular location">
    <subcellularLocation>
        <location evidence="3">Nucleus</location>
    </subcellularLocation>
</comment>
<sequence>MNYDKLSRALRYYYDKNIIKKVIGQKFVYRFVTFPEGCNGESIQYAIARSAEGNPIDGSGDTQMRLSGMQTRVSNTFHGSGYMSQDEPHPASIPNASIAVSIPTPSPANRFISNLLFHFSCHCFTVISYSLDLVSISTSLFHHYVSFSYVQKYFYDHITYFF</sequence>
<evidence type="ECO:0000256" key="3">
    <source>
        <dbReference type="RuleBase" id="RU004019"/>
    </source>
</evidence>
<dbReference type="SUPFAM" id="SSF46785">
    <property type="entry name" value="Winged helix' DNA-binding domain"/>
    <property type="match status" value="1"/>
</dbReference>
<accession>A0A0M3J521</accession>
<proteinExistence type="inferred from homology"/>
<keyword evidence="6" id="KW-1185">Reference proteome</keyword>
<dbReference type="InterPro" id="IPR046328">
    <property type="entry name" value="ETS_fam"/>
</dbReference>
<evidence type="ECO:0000256" key="1">
    <source>
        <dbReference type="ARBA" id="ARBA00005562"/>
    </source>
</evidence>
<organism evidence="7">
    <name type="scientific">Anisakis simplex</name>
    <name type="common">Herring worm</name>
    <dbReference type="NCBI Taxonomy" id="6269"/>
    <lineage>
        <taxon>Eukaryota</taxon>
        <taxon>Metazoa</taxon>
        <taxon>Ecdysozoa</taxon>
        <taxon>Nematoda</taxon>
        <taxon>Chromadorea</taxon>
        <taxon>Rhabditida</taxon>
        <taxon>Spirurina</taxon>
        <taxon>Ascaridomorpha</taxon>
        <taxon>Ascaridoidea</taxon>
        <taxon>Anisakidae</taxon>
        <taxon>Anisakis</taxon>
        <taxon>Anisakis simplex complex</taxon>
    </lineage>
</organism>
<evidence type="ECO:0000259" key="4">
    <source>
        <dbReference type="PROSITE" id="PS50061"/>
    </source>
</evidence>
<dbReference type="InterPro" id="IPR036388">
    <property type="entry name" value="WH-like_DNA-bd_sf"/>
</dbReference>
<dbReference type="PANTHER" id="PTHR11849:SF133">
    <property type="entry name" value="ETS DOMAIN-CONTAINING PROTEIN"/>
    <property type="match status" value="1"/>
</dbReference>
<dbReference type="GO" id="GO:0030154">
    <property type="term" value="P:cell differentiation"/>
    <property type="evidence" value="ECO:0007669"/>
    <property type="project" value="TreeGrafter"/>
</dbReference>
<dbReference type="InterPro" id="IPR000418">
    <property type="entry name" value="Ets_dom"/>
</dbReference>
<dbReference type="Proteomes" id="UP000267096">
    <property type="component" value="Unassembled WGS sequence"/>
</dbReference>
<dbReference type="PANTHER" id="PTHR11849">
    <property type="entry name" value="ETS"/>
    <property type="match status" value="1"/>
</dbReference>
<evidence type="ECO:0000313" key="5">
    <source>
        <dbReference type="EMBL" id="VDK20056.1"/>
    </source>
</evidence>
<dbReference type="WBParaSite" id="ASIM_0000264801-mRNA-1">
    <property type="protein sequence ID" value="ASIM_0000264801-mRNA-1"/>
    <property type="gene ID" value="ASIM_0000264801"/>
</dbReference>
<dbReference type="OrthoDB" id="10067219at2759"/>
<dbReference type="SMART" id="SM00413">
    <property type="entry name" value="ETS"/>
    <property type="match status" value="1"/>
</dbReference>
<keyword evidence="3" id="KW-0539">Nucleus</keyword>
<evidence type="ECO:0000256" key="2">
    <source>
        <dbReference type="ARBA" id="ARBA00023125"/>
    </source>
</evidence>
<dbReference type="GO" id="GO:0005634">
    <property type="term" value="C:nucleus"/>
    <property type="evidence" value="ECO:0007669"/>
    <property type="project" value="UniProtKB-SubCell"/>
</dbReference>
<evidence type="ECO:0000313" key="6">
    <source>
        <dbReference type="Proteomes" id="UP000267096"/>
    </source>
</evidence>
<keyword evidence="2 3" id="KW-0238">DNA-binding</keyword>
<gene>
    <name evidence="5" type="ORF">ASIM_LOCUS2504</name>
</gene>
<dbReference type="Pfam" id="PF00178">
    <property type="entry name" value="Ets"/>
    <property type="match status" value="1"/>
</dbReference>
<feature type="domain" description="ETS" evidence="4">
    <location>
        <begin position="1"/>
        <end position="32"/>
    </location>
</feature>
<dbReference type="GO" id="GO:0000981">
    <property type="term" value="F:DNA-binding transcription factor activity, RNA polymerase II-specific"/>
    <property type="evidence" value="ECO:0007669"/>
    <property type="project" value="TreeGrafter"/>
</dbReference>
<dbReference type="InterPro" id="IPR036390">
    <property type="entry name" value="WH_DNA-bd_sf"/>
</dbReference>